<dbReference type="EMBL" id="CP019607">
    <property type="protein sequence ID" value="AQP51108.1"/>
    <property type="molecule type" value="Genomic_DNA"/>
</dbReference>
<dbReference type="InterPro" id="IPR028082">
    <property type="entry name" value="Peripla_BP_I"/>
</dbReference>
<dbReference type="SUPFAM" id="SSF53822">
    <property type="entry name" value="Periplasmic binding protein-like I"/>
    <property type="match status" value="1"/>
</dbReference>
<keyword evidence="3" id="KW-0804">Transcription</keyword>
<evidence type="ECO:0000313" key="6">
    <source>
        <dbReference type="Proteomes" id="UP000188235"/>
    </source>
</evidence>
<dbReference type="PANTHER" id="PTHR30146">
    <property type="entry name" value="LACI-RELATED TRANSCRIPTIONAL REPRESSOR"/>
    <property type="match status" value="1"/>
</dbReference>
<dbReference type="AlphaFoldDB" id="A0A1Q2CYC0"/>
<evidence type="ECO:0000259" key="4">
    <source>
        <dbReference type="Pfam" id="PF13377"/>
    </source>
</evidence>
<sequence length="117" mass="12279">MCEMDLRSIDAGAVGFRQLMREHPETDTVVAFTDLMAMGALSAAHADGLAVPGDVRIVGTDGLSLGSLTVPPLSSLDVIHCGLAEAVTDLIERVLDGTAEPSEHVTVTPLPLWRESA</sequence>
<dbReference type="PANTHER" id="PTHR30146:SF109">
    <property type="entry name" value="HTH-TYPE TRANSCRIPTIONAL REGULATOR GALS"/>
    <property type="match status" value="1"/>
</dbReference>
<evidence type="ECO:0000256" key="2">
    <source>
        <dbReference type="ARBA" id="ARBA00023125"/>
    </source>
</evidence>
<proteinExistence type="predicted"/>
<dbReference type="InterPro" id="IPR046335">
    <property type="entry name" value="LacI/GalR-like_sensor"/>
</dbReference>
<dbReference type="GO" id="GO:0000976">
    <property type="term" value="F:transcription cis-regulatory region binding"/>
    <property type="evidence" value="ECO:0007669"/>
    <property type="project" value="TreeGrafter"/>
</dbReference>
<dbReference type="Proteomes" id="UP000188235">
    <property type="component" value="Chromosome"/>
</dbReference>
<keyword evidence="6" id="KW-1185">Reference proteome</keyword>
<dbReference type="GO" id="GO:0003700">
    <property type="term" value="F:DNA-binding transcription factor activity"/>
    <property type="evidence" value="ECO:0007669"/>
    <property type="project" value="TreeGrafter"/>
</dbReference>
<dbReference type="KEGG" id="tfa:BW733_09990"/>
<accession>A0A1Q2CYC0</accession>
<gene>
    <name evidence="5" type="ORF">BW733_09990</name>
</gene>
<dbReference type="STRING" id="399497.BW733_09990"/>
<dbReference type="Pfam" id="PF13377">
    <property type="entry name" value="Peripla_BP_3"/>
    <property type="match status" value="1"/>
</dbReference>
<organism evidence="5 6">
    <name type="scientific">Tessaracoccus flavescens</name>
    <dbReference type="NCBI Taxonomy" id="399497"/>
    <lineage>
        <taxon>Bacteria</taxon>
        <taxon>Bacillati</taxon>
        <taxon>Actinomycetota</taxon>
        <taxon>Actinomycetes</taxon>
        <taxon>Propionibacteriales</taxon>
        <taxon>Propionibacteriaceae</taxon>
        <taxon>Tessaracoccus</taxon>
    </lineage>
</organism>
<name>A0A1Q2CYC0_9ACTN</name>
<reference evidence="5 6" key="1">
    <citation type="journal article" date="2008" name="Int. J. Syst. Evol. Microbiol.">
        <title>Tessaracoccus flavescens sp. nov., isolated from marine sediment.</title>
        <authorList>
            <person name="Lee D.W."/>
            <person name="Lee S.D."/>
        </authorList>
    </citation>
    <scope>NUCLEOTIDE SEQUENCE [LARGE SCALE GENOMIC DNA]</scope>
    <source>
        <strain evidence="5 6">SST-39T</strain>
    </source>
</reference>
<keyword evidence="1" id="KW-0805">Transcription regulation</keyword>
<evidence type="ECO:0000313" key="5">
    <source>
        <dbReference type="EMBL" id="AQP51108.1"/>
    </source>
</evidence>
<evidence type="ECO:0000256" key="3">
    <source>
        <dbReference type="ARBA" id="ARBA00023163"/>
    </source>
</evidence>
<evidence type="ECO:0000256" key="1">
    <source>
        <dbReference type="ARBA" id="ARBA00023015"/>
    </source>
</evidence>
<keyword evidence="2" id="KW-0238">DNA-binding</keyword>
<protein>
    <recommendedName>
        <fullName evidence="4">Transcriptional regulator LacI/GalR-like sensor domain-containing protein</fullName>
    </recommendedName>
</protein>
<feature type="domain" description="Transcriptional regulator LacI/GalR-like sensor" evidence="4">
    <location>
        <begin position="17"/>
        <end position="116"/>
    </location>
</feature>
<dbReference type="Gene3D" id="3.40.50.2300">
    <property type="match status" value="1"/>
</dbReference>